<sequence>MIKSCHSKIMKIYERTREEDERALNNRKKEIGKKIPEVIDIQRSIGKLSLELSINILNNIKNKDKYLKELKEKITDLKIKGSELLAINNYPVDYLEMHYQCPKCKDTGFIGHKKCSCYKQKLIKLYYNNSDLTNILSKNNFDNFNFQLYSPLKGKENPTSPRKNIERIASISWNYIENFSSSDENLLFYGNPGTGKTFLSNCISKELLDRGYLVVYRTSEALIEDLRTIRFKNDGELEDFLLNCDLLIIDDLGSEQITDFSKTELFNILNRKLLKQKKMLISTNCDLEELLKSYSERISSRLLGEFTLCKFFGEDIRIKQNIQNKNIK</sequence>
<protein>
    <submittedName>
        <fullName evidence="2">ATP-binding protein</fullName>
    </submittedName>
</protein>
<organism evidence="2 3">
    <name type="scientific">Clostridium lapidicellarium</name>
    <dbReference type="NCBI Taxonomy" id="3240931"/>
    <lineage>
        <taxon>Bacteria</taxon>
        <taxon>Bacillati</taxon>
        <taxon>Bacillota</taxon>
        <taxon>Clostridia</taxon>
        <taxon>Eubacteriales</taxon>
        <taxon>Clostridiaceae</taxon>
        <taxon>Clostridium</taxon>
    </lineage>
</organism>
<dbReference type="InterPro" id="IPR003593">
    <property type="entry name" value="AAA+_ATPase"/>
</dbReference>
<dbReference type="InterPro" id="IPR027417">
    <property type="entry name" value="P-loop_NTPase"/>
</dbReference>
<dbReference type="EMBL" id="JBGFFE010000006">
    <property type="protein sequence ID" value="MEY8763244.1"/>
    <property type="molecule type" value="Genomic_DNA"/>
</dbReference>
<dbReference type="CDD" id="cd00009">
    <property type="entry name" value="AAA"/>
    <property type="match status" value="1"/>
</dbReference>
<gene>
    <name evidence="2" type="ORF">AB8S09_06240</name>
</gene>
<name>A0ABV4DVH0_9CLOT</name>
<evidence type="ECO:0000259" key="1">
    <source>
        <dbReference type="SMART" id="SM00382"/>
    </source>
</evidence>
<dbReference type="GO" id="GO:0005524">
    <property type="term" value="F:ATP binding"/>
    <property type="evidence" value="ECO:0007669"/>
    <property type="project" value="UniProtKB-KW"/>
</dbReference>
<evidence type="ECO:0000313" key="3">
    <source>
        <dbReference type="Proteomes" id="UP001565220"/>
    </source>
</evidence>
<dbReference type="Pfam" id="PF01695">
    <property type="entry name" value="IstB_IS21"/>
    <property type="match status" value="1"/>
</dbReference>
<comment type="caution">
    <text evidence="2">The sequence shown here is derived from an EMBL/GenBank/DDBJ whole genome shotgun (WGS) entry which is preliminary data.</text>
</comment>
<dbReference type="SUPFAM" id="SSF52540">
    <property type="entry name" value="P-loop containing nucleoside triphosphate hydrolases"/>
    <property type="match status" value="1"/>
</dbReference>
<accession>A0ABV4DVH0</accession>
<dbReference type="SMART" id="SM00382">
    <property type="entry name" value="AAA"/>
    <property type="match status" value="1"/>
</dbReference>
<dbReference type="NCBIfam" id="NF005304">
    <property type="entry name" value="PRK06835.1"/>
    <property type="match status" value="1"/>
</dbReference>
<dbReference type="Proteomes" id="UP001565220">
    <property type="component" value="Unassembled WGS sequence"/>
</dbReference>
<feature type="domain" description="AAA+ ATPase" evidence="1">
    <location>
        <begin position="182"/>
        <end position="317"/>
    </location>
</feature>
<proteinExistence type="predicted"/>
<dbReference type="Gene3D" id="3.40.50.300">
    <property type="entry name" value="P-loop containing nucleotide triphosphate hydrolases"/>
    <property type="match status" value="1"/>
</dbReference>
<evidence type="ECO:0000313" key="2">
    <source>
        <dbReference type="EMBL" id="MEY8763244.1"/>
    </source>
</evidence>
<keyword evidence="2" id="KW-0067">ATP-binding</keyword>
<dbReference type="InterPro" id="IPR002611">
    <property type="entry name" value="IstB_ATP-bd"/>
</dbReference>
<dbReference type="RefSeq" id="WP_294182798.1">
    <property type="nucleotide sequence ID" value="NZ_JBGFFE010000006.1"/>
</dbReference>
<dbReference type="PANTHER" id="PTHR30050:SF4">
    <property type="entry name" value="ATP-BINDING PROTEIN RV3427C IN INSERTION SEQUENCE-RELATED"/>
    <property type="match status" value="1"/>
</dbReference>
<keyword evidence="2" id="KW-0547">Nucleotide-binding</keyword>
<keyword evidence="3" id="KW-1185">Reference proteome</keyword>
<reference evidence="2 3" key="1">
    <citation type="submission" date="2024-08" db="EMBL/GenBank/DDBJ databases">
        <title>Clostridium lapicellarii sp. nov., and Clostridium renhuaiense sp. nov., two species isolated from the mud in a fermentation cellar used for producing sauce-flavour Chinese liquors.</title>
        <authorList>
            <person name="Yang F."/>
            <person name="Wang H."/>
            <person name="Chen L.Q."/>
            <person name="Zhou N."/>
            <person name="Lu J.J."/>
            <person name="Pu X.X."/>
            <person name="Wan B."/>
            <person name="Wang L."/>
            <person name="Liu S.J."/>
        </authorList>
    </citation>
    <scope>NUCLEOTIDE SEQUENCE [LARGE SCALE GENOMIC DNA]</scope>
    <source>
        <strain evidence="2 3">MT-113</strain>
    </source>
</reference>
<dbReference type="PANTHER" id="PTHR30050">
    <property type="entry name" value="CHROMOSOMAL REPLICATION INITIATOR PROTEIN DNAA"/>
    <property type="match status" value="1"/>
</dbReference>